<dbReference type="GeneID" id="72006937"/>
<name>A0ABQ8KNQ3_9APHY</name>
<proteinExistence type="predicted"/>
<dbReference type="RefSeq" id="XP_047781250.1">
    <property type="nucleotide sequence ID" value="XM_047926205.1"/>
</dbReference>
<dbReference type="EMBL" id="JADCUA010000006">
    <property type="protein sequence ID" value="KAH9839495.1"/>
    <property type="molecule type" value="Genomic_DNA"/>
</dbReference>
<organism evidence="2 3">
    <name type="scientific">Rhodofomes roseus</name>
    <dbReference type="NCBI Taxonomy" id="34475"/>
    <lineage>
        <taxon>Eukaryota</taxon>
        <taxon>Fungi</taxon>
        <taxon>Dikarya</taxon>
        <taxon>Basidiomycota</taxon>
        <taxon>Agaricomycotina</taxon>
        <taxon>Agaricomycetes</taxon>
        <taxon>Polyporales</taxon>
        <taxon>Rhodofomes</taxon>
    </lineage>
</organism>
<evidence type="ECO:0000313" key="3">
    <source>
        <dbReference type="Proteomes" id="UP000814176"/>
    </source>
</evidence>
<gene>
    <name evidence="2" type="ORF">C8Q71DRAFT_821483</name>
</gene>
<protein>
    <submittedName>
        <fullName evidence="2">Uncharacterized protein</fullName>
    </submittedName>
</protein>
<keyword evidence="3" id="KW-1185">Reference proteome</keyword>
<evidence type="ECO:0000313" key="2">
    <source>
        <dbReference type="EMBL" id="KAH9839495.1"/>
    </source>
</evidence>
<feature type="region of interest" description="Disordered" evidence="1">
    <location>
        <begin position="124"/>
        <end position="171"/>
    </location>
</feature>
<sequence>MQNSSAQAQSPAPSLSYLLAVSTRRRIACIANVYPTVKALHPREGRRKWRLRVAKKFWDIPAERKPAYAGAPASAACEETDFVTDDDPLDDMSDDAPGIGILVRTDYSNEEAWQAFYGKLQESEAEFASAESPEDDPMTGDAPQPAEGSSSSGPDNDRNALDEDDEDEDEEPPQIFFVINAPPEGRARFANISNLAALRLLNDVDVRAAPSPPAGTKRIKPPNRLVDHDGWQEIYTGKTVWIYDAKSNVDQCVRLVSGHGGPYGTASGDSWRARVNHICELQVNLASGAMTIDFGGMDRWDYEERVRNMEEAVQPLS</sequence>
<reference evidence="2 3" key="1">
    <citation type="journal article" date="2021" name="Environ. Microbiol.">
        <title>Gene family expansions and transcriptome signatures uncover fungal adaptations to wood decay.</title>
        <authorList>
            <person name="Hage H."/>
            <person name="Miyauchi S."/>
            <person name="Viragh M."/>
            <person name="Drula E."/>
            <person name="Min B."/>
            <person name="Chaduli D."/>
            <person name="Navarro D."/>
            <person name="Favel A."/>
            <person name="Norest M."/>
            <person name="Lesage-Meessen L."/>
            <person name="Balint B."/>
            <person name="Merenyi Z."/>
            <person name="de Eugenio L."/>
            <person name="Morin E."/>
            <person name="Martinez A.T."/>
            <person name="Baldrian P."/>
            <person name="Stursova M."/>
            <person name="Martinez M.J."/>
            <person name="Novotny C."/>
            <person name="Magnuson J.K."/>
            <person name="Spatafora J.W."/>
            <person name="Maurice S."/>
            <person name="Pangilinan J."/>
            <person name="Andreopoulos W."/>
            <person name="LaButti K."/>
            <person name="Hundley H."/>
            <person name="Na H."/>
            <person name="Kuo A."/>
            <person name="Barry K."/>
            <person name="Lipzen A."/>
            <person name="Henrissat B."/>
            <person name="Riley R."/>
            <person name="Ahrendt S."/>
            <person name="Nagy L.G."/>
            <person name="Grigoriev I.V."/>
            <person name="Martin F."/>
            <person name="Rosso M.N."/>
        </authorList>
    </citation>
    <scope>NUCLEOTIDE SEQUENCE [LARGE SCALE GENOMIC DNA]</scope>
    <source>
        <strain evidence="2 3">CIRM-BRFM 1785</strain>
    </source>
</reference>
<evidence type="ECO:0000256" key="1">
    <source>
        <dbReference type="SAM" id="MobiDB-lite"/>
    </source>
</evidence>
<accession>A0ABQ8KNQ3</accession>
<feature type="compositionally biased region" description="Acidic residues" evidence="1">
    <location>
        <begin position="162"/>
        <end position="171"/>
    </location>
</feature>
<comment type="caution">
    <text evidence="2">The sequence shown here is derived from an EMBL/GenBank/DDBJ whole genome shotgun (WGS) entry which is preliminary data.</text>
</comment>
<dbReference type="Proteomes" id="UP000814176">
    <property type="component" value="Unassembled WGS sequence"/>
</dbReference>